<sequence length="320" mass="35610">MSNLSDTMDFTRETYDPATASSWLICRTCSTHFPTSDRSSVTTCHICDDPRQYVPPTGQTFTTLAELRRTHRNEFTAYARDPRLTSIETTPRLAIGQRAILIRTPRGNVLWDCIALLDDDTVARIRGMGGLEAVVISHPHYYSTHVQWARAFGCPVYISAEDRAWATMASAHTIPLTDAETEIVPRSGVRAIKLGGHFPGSLVLLFDGRLMIADTLVTTPAGLGDWSVDSTGATRKGGRPPGLNTFTFQWSIPNMIPLRVDELARMWDVLSSYDFRATHGAFRGMDIEDEGIKGRVLESMQIQARFMGNETHPLMSVRMS</sequence>
<keyword evidence="3" id="KW-1185">Reference proteome</keyword>
<dbReference type="InterPro" id="IPR001279">
    <property type="entry name" value="Metallo-B-lactamas"/>
</dbReference>
<dbReference type="Gene3D" id="3.60.15.10">
    <property type="entry name" value="Ribonuclease Z/Hydroxyacylglutathione hydrolase-like"/>
    <property type="match status" value="1"/>
</dbReference>
<dbReference type="HOGENOM" id="CLU_047034_1_0_1"/>
<protein>
    <recommendedName>
        <fullName evidence="1">Metallo-beta-lactamase domain-containing protein</fullName>
    </recommendedName>
</protein>
<dbReference type="SUPFAM" id="SSF56281">
    <property type="entry name" value="Metallo-hydrolase/oxidoreductase"/>
    <property type="match status" value="1"/>
</dbReference>
<dbReference type="Proteomes" id="UP000029964">
    <property type="component" value="Unassembled WGS sequence"/>
</dbReference>
<dbReference type="EMBL" id="JPKY01000085">
    <property type="protein sequence ID" value="KFH42771.1"/>
    <property type="molecule type" value="Genomic_DNA"/>
</dbReference>
<feature type="domain" description="Metallo-beta-lactamase" evidence="1">
    <location>
        <begin position="96"/>
        <end position="250"/>
    </location>
</feature>
<reference evidence="3" key="1">
    <citation type="journal article" date="2014" name="Genome Announc.">
        <title>Genome sequence and annotation of Acremonium chrysogenum, producer of the beta-lactam antibiotic cephalosporin C.</title>
        <authorList>
            <person name="Terfehr D."/>
            <person name="Dahlmann T.A."/>
            <person name="Specht T."/>
            <person name="Zadra I."/>
            <person name="Kuernsteiner H."/>
            <person name="Kueck U."/>
        </authorList>
    </citation>
    <scope>NUCLEOTIDE SEQUENCE [LARGE SCALE GENOMIC DNA]</scope>
    <source>
        <strain evidence="3">ATCC 11550 / CBS 779.69 / DSM 880 / IAM 14645 / JCM 23072 / IMI 49137</strain>
    </source>
</reference>
<dbReference type="SMART" id="SM00849">
    <property type="entry name" value="Lactamase_B"/>
    <property type="match status" value="1"/>
</dbReference>
<dbReference type="PANTHER" id="PTHR36839">
    <property type="entry name" value="METALLO-BETA-LACTAMASE FAMILY PROTEIN (AFU_ORTHOLOGUE AFUA_5G12770)"/>
    <property type="match status" value="1"/>
</dbReference>
<evidence type="ECO:0000313" key="3">
    <source>
        <dbReference type="Proteomes" id="UP000029964"/>
    </source>
</evidence>
<comment type="caution">
    <text evidence="2">The sequence shown here is derived from an EMBL/GenBank/DDBJ whole genome shotgun (WGS) entry which is preliminary data.</text>
</comment>
<gene>
    <name evidence="2" type="ORF">ACRE_064990</name>
</gene>
<evidence type="ECO:0000259" key="1">
    <source>
        <dbReference type="SMART" id="SM00849"/>
    </source>
</evidence>
<evidence type="ECO:0000313" key="2">
    <source>
        <dbReference type="EMBL" id="KFH42771.1"/>
    </source>
</evidence>
<organism evidence="2 3">
    <name type="scientific">Hapsidospora chrysogenum (strain ATCC 11550 / CBS 779.69 / DSM 880 / IAM 14645 / JCM 23072 / IMI 49137)</name>
    <name type="common">Acremonium chrysogenum</name>
    <dbReference type="NCBI Taxonomy" id="857340"/>
    <lineage>
        <taxon>Eukaryota</taxon>
        <taxon>Fungi</taxon>
        <taxon>Dikarya</taxon>
        <taxon>Ascomycota</taxon>
        <taxon>Pezizomycotina</taxon>
        <taxon>Sordariomycetes</taxon>
        <taxon>Hypocreomycetidae</taxon>
        <taxon>Hypocreales</taxon>
        <taxon>Bionectriaceae</taxon>
        <taxon>Hapsidospora</taxon>
    </lineage>
</organism>
<name>A0A086T089_HAPC1</name>
<dbReference type="InterPro" id="IPR036866">
    <property type="entry name" value="RibonucZ/Hydroxyglut_hydro"/>
</dbReference>
<dbReference type="OrthoDB" id="17458at2759"/>
<dbReference type="PANTHER" id="PTHR36839:SF1">
    <property type="entry name" value="METALLO-BETA-LACTAMASE FAMILY PROTEIN (AFU_ORTHOLOGUE AFUA_5G12770)"/>
    <property type="match status" value="1"/>
</dbReference>
<dbReference type="AlphaFoldDB" id="A0A086T089"/>
<proteinExistence type="predicted"/>
<dbReference type="STRING" id="857340.A0A086T089"/>
<accession>A0A086T089</accession>